<sequence>IDIARFQIGEKQGIRFVQFDVTNKTEFDEIQYFLFENETQKIRKFPQTISDVPVTVDFDGNITIPDKPDTIQENDLYIIRTYGEIQKPSSMTQFTTVEELNTIADYDTIKSQLQKLQKPRNTENLTIKINFGEGEVFETNLGKISETMGNKKNEGNKQERGRIGELATEMFFLSYGYSSHESKNDSDNGFDGIFTDKQQKFEVLIFTESKCWTDDEAPKATLKNLEIDFKQKFEVANKLKTKQDVFDHISKDVKIYLVVQKFPNSGKCQCAHSQLTFDQFQEKTNGIKPKEIKPITKDEVFNYIDQINTKKDLEELIQKIEDQLEKLERKDKEVKQVTEDIEEGTQNGLLLKNSQDEQNEHFE</sequence>
<organism evidence="2">
    <name type="scientific">Trepomonas sp. PC1</name>
    <dbReference type="NCBI Taxonomy" id="1076344"/>
    <lineage>
        <taxon>Eukaryota</taxon>
        <taxon>Metamonada</taxon>
        <taxon>Diplomonadida</taxon>
        <taxon>Hexamitidae</taxon>
        <taxon>Hexamitinae</taxon>
        <taxon>Trepomonas</taxon>
    </lineage>
</organism>
<dbReference type="EMBL" id="GDID01003712">
    <property type="protein sequence ID" value="JAP92894.1"/>
    <property type="molecule type" value="Transcribed_RNA"/>
</dbReference>
<reference evidence="2" key="1">
    <citation type="submission" date="2015-07" db="EMBL/GenBank/DDBJ databases">
        <title>Adaptation to a free-living lifestyle via gene acquisitions in the diplomonad Trepomonas sp. PC1.</title>
        <authorList>
            <person name="Xu F."/>
            <person name="Jerlstrom-Hultqvist J."/>
            <person name="Kolisko M."/>
            <person name="Simpson A.G.B."/>
            <person name="Roger A.J."/>
            <person name="Svard S.G."/>
            <person name="Andersson J.O."/>
        </authorList>
    </citation>
    <scope>NUCLEOTIDE SEQUENCE</scope>
    <source>
        <strain evidence="2">PC1</strain>
    </source>
</reference>
<proteinExistence type="predicted"/>
<feature type="region of interest" description="Disordered" evidence="1">
    <location>
        <begin position="338"/>
        <end position="363"/>
    </location>
</feature>
<name>A0A146KAC1_9EUKA</name>
<evidence type="ECO:0000256" key="1">
    <source>
        <dbReference type="SAM" id="MobiDB-lite"/>
    </source>
</evidence>
<feature type="compositionally biased region" description="Basic and acidic residues" evidence="1">
    <location>
        <begin position="354"/>
        <end position="363"/>
    </location>
</feature>
<protein>
    <submittedName>
        <fullName evidence="2">Uncharacterized protein</fullName>
    </submittedName>
</protein>
<accession>A0A146KAC1</accession>
<feature type="non-terminal residue" evidence="2">
    <location>
        <position position="1"/>
    </location>
</feature>
<evidence type="ECO:0000313" key="2">
    <source>
        <dbReference type="EMBL" id="JAP92894.1"/>
    </source>
</evidence>
<dbReference type="AlphaFoldDB" id="A0A146KAC1"/>
<gene>
    <name evidence="2" type="ORF">TPC1_15016</name>
</gene>